<reference evidence="2 3" key="1">
    <citation type="submission" date="2016-10" db="EMBL/GenBank/DDBJ databases">
        <authorList>
            <person name="de Groot N.N."/>
        </authorList>
    </citation>
    <scope>NUCLEOTIDE SEQUENCE [LARGE SCALE GENOMIC DNA]</scope>
    <source>
        <strain evidence="2 3">LMG 25475</strain>
    </source>
</reference>
<gene>
    <name evidence="2" type="ORF">SAMN05216381_3484</name>
</gene>
<dbReference type="RefSeq" id="WP_092370386.1">
    <property type="nucleotide sequence ID" value="NZ_FNBM01000008.1"/>
</dbReference>
<feature type="transmembrane region" description="Helical" evidence="1">
    <location>
        <begin position="47"/>
        <end position="67"/>
    </location>
</feature>
<evidence type="ECO:0008006" key="4">
    <source>
        <dbReference type="Google" id="ProtNLM"/>
    </source>
</evidence>
<sequence length="138" mass="15012">MLIARVFLAAQILVLAGFGVAYFLRPQEMGAVSGMLLMEAAAVTDVRAYYGALQIGMAVFLGLGLWLRDLTRPVLLLLLVLYASLALGRIVGLWLDGGAQQTFNLWAALFEIVSAGVAGWLLQRLRGRGEPQRYATDE</sequence>
<accession>A0A1G7SK11</accession>
<dbReference type="EMBL" id="FNBM01000008">
    <property type="protein sequence ID" value="SDG23343.1"/>
    <property type="molecule type" value="Genomic_DNA"/>
</dbReference>
<dbReference type="STRING" id="640205.SAMN05216381_3484"/>
<proteinExistence type="predicted"/>
<dbReference type="InterPro" id="IPR025597">
    <property type="entry name" value="DUF4345"/>
</dbReference>
<dbReference type="AlphaFoldDB" id="A0A1G7SK11"/>
<protein>
    <recommendedName>
        <fullName evidence="4">DUF4345 domain-containing protein</fullName>
    </recommendedName>
</protein>
<keyword evidence="1" id="KW-0472">Membrane</keyword>
<evidence type="ECO:0000256" key="1">
    <source>
        <dbReference type="SAM" id="Phobius"/>
    </source>
</evidence>
<name>A0A1G7SK11_9GAMM</name>
<feature type="transmembrane region" description="Helical" evidence="1">
    <location>
        <begin position="103"/>
        <end position="122"/>
    </location>
</feature>
<keyword evidence="1" id="KW-1133">Transmembrane helix</keyword>
<evidence type="ECO:0000313" key="2">
    <source>
        <dbReference type="EMBL" id="SDG23343.1"/>
    </source>
</evidence>
<keyword evidence="1" id="KW-0812">Transmembrane</keyword>
<organism evidence="2 3">
    <name type="scientific">Phytopseudomonas seleniipraecipitans</name>
    <dbReference type="NCBI Taxonomy" id="640205"/>
    <lineage>
        <taxon>Bacteria</taxon>
        <taxon>Pseudomonadati</taxon>
        <taxon>Pseudomonadota</taxon>
        <taxon>Gammaproteobacteria</taxon>
        <taxon>Pseudomonadales</taxon>
        <taxon>Pseudomonadaceae</taxon>
        <taxon>Phytopseudomonas</taxon>
    </lineage>
</organism>
<dbReference type="Pfam" id="PF14248">
    <property type="entry name" value="DUF4345"/>
    <property type="match status" value="1"/>
</dbReference>
<dbReference type="Proteomes" id="UP000243378">
    <property type="component" value="Unassembled WGS sequence"/>
</dbReference>
<dbReference type="OrthoDB" id="6890615at2"/>
<feature type="transmembrane region" description="Helical" evidence="1">
    <location>
        <begin position="74"/>
        <end position="91"/>
    </location>
</feature>
<evidence type="ECO:0000313" key="3">
    <source>
        <dbReference type="Proteomes" id="UP000243378"/>
    </source>
</evidence>